<gene>
    <name evidence="2" type="ORF">APLA_LOCUS14817</name>
    <name evidence="1" type="ORF">APLA_LOCUS3215</name>
</gene>
<dbReference type="EMBL" id="CADEBD010000422">
    <property type="protein sequence ID" value="CAB3254589.1"/>
    <property type="molecule type" value="Genomic_DNA"/>
</dbReference>
<dbReference type="OrthoDB" id="7132984at2759"/>
<dbReference type="EMBL" id="CADEBC010000232">
    <property type="protein sequence ID" value="CAB3227050.1"/>
    <property type="molecule type" value="Genomic_DNA"/>
</dbReference>
<accession>A0A8S1B015</accession>
<evidence type="ECO:0000313" key="3">
    <source>
        <dbReference type="Proteomes" id="UP000494106"/>
    </source>
</evidence>
<name>A0A8S1B015_ARCPL</name>
<dbReference type="Proteomes" id="UP000494106">
    <property type="component" value="Unassembled WGS sequence"/>
</dbReference>
<protein>
    <submittedName>
        <fullName evidence="2">Uncharacterized protein</fullName>
    </submittedName>
</protein>
<dbReference type="AlphaFoldDB" id="A0A8S1B015"/>
<sequence length="86" mass="9586">MEMGSFCVVTSVLADIVPSDSGRAKNANGNNFTVGFLEADTRDEPRTGYTTPDKNNALAMLFINFRLACYFTYKLEENTENCDMQV</sequence>
<reference evidence="3 4" key="1">
    <citation type="submission" date="2020-04" db="EMBL/GenBank/DDBJ databases">
        <authorList>
            <person name="Wallbank WR R."/>
            <person name="Pardo Diaz C."/>
            <person name="Kozak K."/>
            <person name="Martin S."/>
            <person name="Jiggins C."/>
            <person name="Moest M."/>
            <person name="Warren A I."/>
            <person name="Byers J.R.P. K."/>
            <person name="Montejo-Kovacevich G."/>
            <person name="Yen C E."/>
        </authorList>
    </citation>
    <scope>NUCLEOTIDE SEQUENCE [LARGE SCALE GENOMIC DNA]</scope>
</reference>
<proteinExistence type="predicted"/>
<organism evidence="2 4">
    <name type="scientific">Arctia plantaginis</name>
    <name type="common">Wood tiger moth</name>
    <name type="synonym">Phalaena plantaginis</name>
    <dbReference type="NCBI Taxonomy" id="874455"/>
    <lineage>
        <taxon>Eukaryota</taxon>
        <taxon>Metazoa</taxon>
        <taxon>Ecdysozoa</taxon>
        <taxon>Arthropoda</taxon>
        <taxon>Hexapoda</taxon>
        <taxon>Insecta</taxon>
        <taxon>Pterygota</taxon>
        <taxon>Neoptera</taxon>
        <taxon>Endopterygota</taxon>
        <taxon>Lepidoptera</taxon>
        <taxon>Glossata</taxon>
        <taxon>Ditrysia</taxon>
        <taxon>Noctuoidea</taxon>
        <taxon>Erebidae</taxon>
        <taxon>Arctiinae</taxon>
        <taxon>Arctia</taxon>
    </lineage>
</organism>
<evidence type="ECO:0000313" key="1">
    <source>
        <dbReference type="EMBL" id="CAB3227050.1"/>
    </source>
</evidence>
<keyword evidence="3" id="KW-1185">Reference proteome</keyword>
<comment type="caution">
    <text evidence="2">The sequence shown here is derived from an EMBL/GenBank/DDBJ whole genome shotgun (WGS) entry which is preliminary data.</text>
</comment>
<dbReference type="Proteomes" id="UP000494256">
    <property type="component" value="Unassembled WGS sequence"/>
</dbReference>
<evidence type="ECO:0000313" key="2">
    <source>
        <dbReference type="EMBL" id="CAB3254589.1"/>
    </source>
</evidence>
<evidence type="ECO:0000313" key="4">
    <source>
        <dbReference type="Proteomes" id="UP000494256"/>
    </source>
</evidence>